<gene>
    <name evidence="3" type="ORF">CFT61_09510</name>
</gene>
<evidence type="ECO:0000256" key="1">
    <source>
        <dbReference type="ARBA" id="ARBA00038454"/>
    </source>
</evidence>
<dbReference type="Gene3D" id="3.30.450.40">
    <property type="match status" value="1"/>
</dbReference>
<evidence type="ECO:0000259" key="2">
    <source>
        <dbReference type="Pfam" id="PF13185"/>
    </source>
</evidence>
<reference evidence="3 4" key="1">
    <citation type="submission" date="2017-07" db="EMBL/GenBank/DDBJ databases">
        <title>Draft genome sequence of Prevotella copri isolated from the gut of healthy adult Indian.</title>
        <authorList>
            <person name="Das B."/>
            <person name="Bag S."/>
            <person name="Ghosh T.S."/>
        </authorList>
    </citation>
    <scope>NUCLEOTIDE SEQUENCE [LARGE SCALE GENOMIC DNA]</scope>
    <source>
        <strain evidence="3 4">Indica</strain>
    </source>
</reference>
<dbReference type="InterPro" id="IPR003018">
    <property type="entry name" value="GAF"/>
</dbReference>
<dbReference type="InterPro" id="IPR029016">
    <property type="entry name" value="GAF-like_dom_sf"/>
</dbReference>
<organism evidence="3 4">
    <name type="scientific">Segatella copri</name>
    <dbReference type="NCBI Taxonomy" id="165179"/>
    <lineage>
        <taxon>Bacteria</taxon>
        <taxon>Pseudomonadati</taxon>
        <taxon>Bacteroidota</taxon>
        <taxon>Bacteroidia</taxon>
        <taxon>Bacteroidales</taxon>
        <taxon>Prevotellaceae</taxon>
        <taxon>Segatella</taxon>
    </lineage>
</organism>
<dbReference type="GO" id="GO:0005829">
    <property type="term" value="C:cytosol"/>
    <property type="evidence" value="ECO:0007669"/>
    <property type="project" value="TreeGrafter"/>
</dbReference>
<proteinExistence type="inferred from homology"/>
<dbReference type="Pfam" id="PF13185">
    <property type="entry name" value="GAF_2"/>
    <property type="match status" value="1"/>
</dbReference>
<dbReference type="GO" id="GO:0033745">
    <property type="term" value="F:L-methionine-(R)-S-oxide reductase activity"/>
    <property type="evidence" value="ECO:0007669"/>
    <property type="project" value="TreeGrafter"/>
</dbReference>
<dbReference type="AlphaFoldDB" id="A0AA91TJB3"/>
<dbReference type="Proteomes" id="UP000215155">
    <property type="component" value="Unassembled WGS sequence"/>
</dbReference>
<comment type="caution">
    <text evidence="3">The sequence shown here is derived from an EMBL/GenBank/DDBJ whole genome shotgun (WGS) entry which is preliminary data.</text>
</comment>
<protein>
    <submittedName>
        <fullName evidence="3">Diguanylate cyclase</fullName>
    </submittedName>
</protein>
<name>A0AA91TJB3_9BACT</name>
<dbReference type="FunFam" id="3.30.450.40:FF:000008">
    <property type="entry name" value="GAF domain-containing proteins"/>
    <property type="match status" value="1"/>
</dbReference>
<sequence>MAEHLIIKGETKEELYATLLPQLKSLVEGENDIIANMANISACIMDTFHFWWVGFYRVIDGTLVLGPFQGPLACTRIKRGKGVCGTAWDKAETIVVKDVEKFPGHIACSSASRSEIVVPVIRNGEVIAVLDIDSEHLNTFDDIDKEWLEKVAELFAAKAPSNLFLAPNFRRFNPFLAPNTSVIIY</sequence>
<dbReference type="EMBL" id="NMPZ01000013">
    <property type="protein sequence ID" value="OXL43808.1"/>
    <property type="molecule type" value="Genomic_DNA"/>
</dbReference>
<evidence type="ECO:0000313" key="3">
    <source>
        <dbReference type="EMBL" id="OXL43808.1"/>
    </source>
</evidence>
<dbReference type="PANTHER" id="PTHR21021">
    <property type="entry name" value="GAF/PUTATIVE CYTOSKELETAL PROTEIN"/>
    <property type="match status" value="1"/>
</dbReference>
<dbReference type="InterPro" id="IPR051330">
    <property type="entry name" value="Phosphatase_reg/MetRdx"/>
</dbReference>
<dbReference type="PANTHER" id="PTHR21021:SF15">
    <property type="entry name" value="FREE METHIONINE-R-SULFOXIDE REDUCTASE"/>
    <property type="match status" value="1"/>
</dbReference>
<feature type="domain" description="GAF" evidence="2">
    <location>
        <begin position="53"/>
        <end position="156"/>
    </location>
</feature>
<dbReference type="SUPFAM" id="SSF55781">
    <property type="entry name" value="GAF domain-like"/>
    <property type="match status" value="1"/>
</dbReference>
<accession>A0AA91TJB3</accession>
<evidence type="ECO:0000313" key="4">
    <source>
        <dbReference type="Proteomes" id="UP000215155"/>
    </source>
</evidence>
<comment type="similarity">
    <text evidence="1">Belongs to the free Met sulfoxide reductase family.</text>
</comment>